<dbReference type="InterPro" id="IPR023631">
    <property type="entry name" value="Amidase_dom"/>
</dbReference>
<dbReference type="Pfam" id="PF01425">
    <property type="entry name" value="Amidase"/>
    <property type="match status" value="1"/>
</dbReference>
<comment type="similarity">
    <text evidence="1 10">Belongs to the amidase family. GatA subfamily.</text>
</comment>
<keyword evidence="7 10" id="KW-0067">ATP-binding</keyword>
<comment type="function">
    <text evidence="10">Allows the formation of correctly charged Gln-tRNA(Gln) through the transamidation of misacylated Glu-tRNA(Gln) in organisms which lack glutaminyl-tRNA synthetase. The reaction takes place in the presence of glutamine and ATP through an activated gamma-phospho-Glu-tRNA(Gln).</text>
</comment>
<sequence>MSKPALHTQFADIAALRQALDRREVSAVELASSALDAAQSASALNAFLHIDADLTLEQAREADAALAAGTAGPLTGVPIAHKDAFVTRGWRTTAGSRMLDGYLSPFDATVVERLRQAGAVSIGKLNCDEFAMGSGNENSAFGPVRNPWDTAAVPGGSSGGSAAAVAARLVAAATGTDTGGSVRQPAALCGVTGIKPTYGTVSRFGIVAFGSSLDQAGPLAASSRDALALLDAMAGFDPRDATSVERCGKDANEPGRVRRDFDAAQAAYGAAGGQPLAGLRIGVPAEYLGTGLSDEVRAAVEAALAQFEALGARRVDISLPRTELAIPAYYVIAPAEASSNLARYDGVRYGHRAAHYGDLTEMISRSRAEGFGDEVRRRILIGTYVLSHGYYDAYYLQAQRLRRLIAQDFQSAFAQCDVIMGPVAPTVAKDIGENRDDPTADWLADVYTLGVSLAGLPAMSVPCGFGGGAHARRPVGLQIIGNYFDEGRLLAIADRYQHVTDWHQRAPE</sequence>
<evidence type="ECO:0000313" key="13">
    <source>
        <dbReference type="Proteomes" id="UP000215767"/>
    </source>
</evidence>
<comment type="subunit">
    <text evidence="2 10">Heterotrimer of A, B and C subunits.</text>
</comment>
<evidence type="ECO:0000256" key="4">
    <source>
        <dbReference type="ARBA" id="ARBA00014428"/>
    </source>
</evidence>
<dbReference type="InterPro" id="IPR036928">
    <property type="entry name" value="AS_sf"/>
</dbReference>
<dbReference type="GO" id="GO:0016740">
    <property type="term" value="F:transferase activity"/>
    <property type="evidence" value="ECO:0007669"/>
    <property type="project" value="UniProtKB-KW"/>
</dbReference>
<feature type="active site" description="Acyl-ester intermediate" evidence="10">
    <location>
        <position position="181"/>
    </location>
</feature>
<keyword evidence="8 10" id="KW-0648">Protein biosynthesis</keyword>
<evidence type="ECO:0000256" key="5">
    <source>
        <dbReference type="ARBA" id="ARBA00022598"/>
    </source>
</evidence>
<dbReference type="OrthoDB" id="9811471at2"/>
<evidence type="ECO:0000256" key="7">
    <source>
        <dbReference type="ARBA" id="ARBA00022840"/>
    </source>
</evidence>
<keyword evidence="6 10" id="KW-0547">Nucleotide-binding</keyword>
<dbReference type="PANTHER" id="PTHR11895">
    <property type="entry name" value="TRANSAMIDASE"/>
    <property type="match status" value="1"/>
</dbReference>
<evidence type="ECO:0000256" key="3">
    <source>
        <dbReference type="ARBA" id="ARBA00012739"/>
    </source>
</evidence>
<comment type="catalytic activity">
    <reaction evidence="9 10">
        <text>L-glutamyl-tRNA(Gln) + L-glutamine + ATP + H2O = L-glutaminyl-tRNA(Gln) + L-glutamate + ADP + phosphate + H(+)</text>
        <dbReference type="Rhea" id="RHEA:17521"/>
        <dbReference type="Rhea" id="RHEA-COMP:9681"/>
        <dbReference type="Rhea" id="RHEA-COMP:9684"/>
        <dbReference type="ChEBI" id="CHEBI:15377"/>
        <dbReference type="ChEBI" id="CHEBI:15378"/>
        <dbReference type="ChEBI" id="CHEBI:29985"/>
        <dbReference type="ChEBI" id="CHEBI:30616"/>
        <dbReference type="ChEBI" id="CHEBI:43474"/>
        <dbReference type="ChEBI" id="CHEBI:58359"/>
        <dbReference type="ChEBI" id="CHEBI:78520"/>
        <dbReference type="ChEBI" id="CHEBI:78521"/>
        <dbReference type="ChEBI" id="CHEBI:456216"/>
        <dbReference type="EC" id="6.3.5.7"/>
    </reaction>
</comment>
<evidence type="ECO:0000256" key="9">
    <source>
        <dbReference type="ARBA" id="ARBA00047407"/>
    </source>
</evidence>
<evidence type="ECO:0000256" key="8">
    <source>
        <dbReference type="ARBA" id="ARBA00022917"/>
    </source>
</evidence>
<keyword evidence="12" id="KW-0808">Transferase</keyword>
<dbReference type="NCBIfam" id="TIGR00132">
    <property type="entry name" value="gatA"/>
    <property type="match status" value="1"/>
</dbReference>
<dbReference type="InterPro" id="IPR000120">
    <property type="entry name" value="Amidase"/>
</dbReference>
<dbReference type="InterPro" id="IPR004412">
    <property type="entry name" value="GatA"/>
</dbReference>
<reference evidence="13" key="1">
    <citation type="submission" date="2017-05" db="EMBL/GenBank/DDBJ databases">
        <title>Complete and WGS of Bordetella genogroups.</title>
        <authorList>
            <person name="Spilker T."/>
            <person name="Lipuma J."/>
        </authorList>
    </citation>
    <scope>NUCLEOTIDE SEQUENCE [LARGE SCALE GENOMIC DNA]</scope>
    <source>
        <strain evidence="13">AU8856</strain>
    </source>
</reference>
<dbReference type="HAMAP" id="MF_00120">
    <property type="entry name" value="GatA"/>
    <property type="match status" value="1"/>
</dbReference>
<dbReference type="Proteomes" id="UP000215767">
    <property type="component" value="Unassembled WGS sequence"/>
</dbReference>
<keyword evidence="5 10" id="KW-0436">Ligase</keyword>
<evidence type="ECO:0000256" key="1">
    <source>
        <dbReference type="ARBA" id="ARBA00008069"/>
    </source>
</evidence>
<dbReference type="EC" id="6.3.5.7" evidence="3 10"/>
<dbReference type="Gene3D" id="3.90.1300.10">
    <property type="entry name" value="Amidase signature (AS) domain"/>
    <property type="match status" value="1"/>
</dbReference>
<dbReference type="GO" id="GO:0030956">
    <property type="term" value="C:glutamyl-tRNA(Gln) amidotransferase complex"/>
    <property type="evidence" value="ECO:0007669"/>
    <property type="project" value="InterPro"/>
</dbReference>
<dbReference type="GO" id="GO:0005524">
    <property type="term" value="F:ATP binding"/>
    <property type="evidence" value="ECO:0007669"/>
    <property type="project" value="UniProtKB-KW"/>
</dbReference>
<evidence type="ECO:0000313" key="12">
    <source>
        <dbReference type="EMBL" id="OZI62583.1"/>
    </source>
</evidence>
<proteinExistence type="inferred from homology"/>
<evidence type="ECO:0000256" key="6">
    <source>
        <dbReference type="ARBA" id="ARBA00022741"/>
    </source>
</evidence>
<keyword evidence="13" id="KW-1185">Reference proteome</keyword>
<evidence type="ECO:0000259" key="11">
    <source>
        <dbReference type="Pfam" id="PF01425"/>
    </source>
</evidence>
<evidence type="ECO:0000256" key="10">
    <source>
        <dbReference type="HAMAP-Rule" id="MF_00120"/>
    </source>
</evidence>
<protein>
    <recommendedName>
        <fullName evidence="4 10">Glutamyl-tRNA(Gln) amidotransferase subunit A</fullName>
        <shortName evidence="10">Glu-ADT subunit A</shortName>
        <ecNumber evidence="3 10">6.3.5.7</ecNumber>
    </recommendedName>
</protein>
<feature type="active site" description="Charge relay system" evidence="10">
    <location>
        <position position="82"/>
    </location>
</feature>
<dbReference type="GO" id="GO:0050567">
    <property type="term" value="F:glutaminyl-tRNA synthase (glutamine-hydrolyzing) activity"/>
    <property type="evidence" value="ECO:0007669"/>
    <property type="project" value="UniProtKB-UniRule"/>
</dbReference>
<dbReference type="SUPFAM" id="SSF75304">
    <property type="entry name" value="Amidase signature (AS) enzymes"/>
    <property type="match status" value="1"/>
</dbReference>
<comment type="caution">
    <text evidence="12">The sequence shown here is derived from an EMBL/GenBank/DDBJ whole genome shotgun (WGS) entry which is preliminary data.</text>
</comment>
<dbReference type="GO" id="GO:0006412">
    <property type="term" value="P:translation"/>
    <property type="evidence" value="ECO:0007669"/>
    <property type="project" value="UniProtKB-UniRule"/>
</dbReference>
<accession>A0A261UNU0</accession>
<feature type="domain" description="Amidase" evidence="11">
    <location>
        <begin position="32"/>
        <end position="490"/>
    </location>
</feature>
<name>A0A261UNU0_9BORD</name>
<dbReference type="PROSITE" id="PS00571">
    <property type="entry name" value="AMIDASES"/>
    <property type="match status" value="1"/>
</dbReference>
<dbReference type="InterPro" id="IPR020556">
    <property type="entry name" value="Amidase_CS"/>
</dbReference>
<feature type="active site" description="Charge relay system" evidence="10">
    <location>
        <position position="157"/>
    </location>
</feature>
<dbReference type="AlphaFoldDB" id="A0A261UNU0"/>
<organism evidence="12 13">
    <name type="scientific">Bordetella genomosp. 11</name>
    <dbReference type="NCBI Taxonomy" id="1416808"/>
    <lineage>
        <taxon>Bacteria</taxon>
        <taxon>Pseudomonadati</taxon>
        <taxon>Pseudomonadota</taxon>
        <taxon>Betaproteobacteria</taxon>
        <taxon>Burkholderiales</taxon>
        <taxon>Alcaligenaceae</taxon>
        <taxon>Bordetella</taxon>
    </lineage>
</organism>
<evidence type="ECO:0000256" key="2">
    <source>
        <dbReference type="ARBA" id="ARBA00011123"/>
    </source>
</evidence>
<gene>
    <name evidence="10" type="primary">gatA</name>
    <name evidence="12" type="ORF">CAL28_25875</name>
</gene>
<dbReference type="RefSeq" id="WP_094843955.1">
    <property type="nucleotide sequence ID" value="NZ_NEVS01000004.1"/>
</dbReference>
<dbReference type="EMBL" id="NEVS01000004">
    <property type="protein sequence ID" value="OZI62583.1"/>
    <property type="molecule type" value="Genomic_DNA"/>
</dbReference>
<dbReference type="PANTHER" id="PTHR11895:SF151">
    <property type="entry name" value="GLUTAMYL-TRNA(GLN) AMIDOTRANSFERASE SUBUNIT A"/>
    <property type="match status" value="1"/>
</dbReference>